<dbReference type="Proteomes" id="UP000017174">
    <property type="component" value="Unassembled WGS sequence"/>
</dbReference>
<organism evidence="1 2">
    <name type="scientific">Rothia aeria F0184</name>
    <dbReference type="NCBI Taxonomy" id="888019"/>
    <lineage>
        <taxon>Bacteria</taxon>
        <taxon>Bacillati</taxon>
        <taxon>Actinomycetota</taxon>
        <taxon>Actinomycetes</taxon>
        <taxon>Micrococcales</taxon>
        <taxon>Micrococcaceae</taxon>
        <taxon>Rothia</taxon>
    </lineage>
</organism>
<accession>U7V207</accession>
<reference evidence="1 2" key="1">
    <citation type="submission" date="2013-08" db="EMBL/GenBank/DDBJ databases">
        <authorList>
            <person name="Weinstock G."/>
            <person name="Sodergren E."/>
            <person name="Wylie T."/>
            <person name="Fulton L."/>
            <person name="Fulton R."/>
            <person name="Fronick C."/>
            <person name="O'Laughlin M."/>
            <person name="Godfrey J."/>
            <person name="Miner T."/>
            <person name="Herter B."/>
            <person name="Appelbaum E."/>
            <person name="Cordes M."/>
            <person name="Lek S."/>
            <person name="Wollam A."/>
            <person name="Pepin K.H."/>
            <person name="Palsikar V.B."/>
            <person name="Mitreva M."/>
            <person name="Wilson R.K."/>
        </authorList>
    </citation>
    <scope>NUCLEOTIDE SEQUENCE [LARGE SCALE GENOMIC DNA]</scope>
    <source>
        <strain evidence="1 2">F0184</strain>
    </source>
</reference>
<sequence>MIRPPTCKFLVVAARTLNFSGCAPFIVVYRPGFSPVLQRVGSF</sequence>
<dbReference type="AlphaFoldDB" id="U7V207"/>
<protein>
    <submittedName>
        <fullName evidence="1">Uncharacterized protein</fullName>
    </submittedName>
</protein>
<evidence type="ECO:0000313" key="2">
    <source>
        <dbReference type="Proteomes" id="UP000017174"/>
    </source>
</evidence>
<name>U7V207_9MICC</name>
<evidence type="ECO:0000313" key="1">
    <source>
        <dbReference type="EMBL" id="ERT65615.1"/>
    </source>
</evidence>
<proteinExistence type="predicted"/>
<comment type="caution">
    <text evidence="1">The sequence shown here is derived from an EMBL/GenBank/DDBJ whole genome shotgun (WGS) entry which is preliminary data.</text>
</comment>
<gene>
    <name evidence="1" type="ORF">HMPREF0742_01727</name>
</gene>
<dbReference type="HOGENOM" id="CLU_3239094_0_0_11"/>
<dbReference type="EMBL" id="AXZG01000051">
    <property type="protein sequence ID" value="ERT65615.1"/>
    <property type="molecule type" value="Genomic_DNA"/>
</dbReference>